<dbReference type="InterPro" id="IPR006311">
    <property type="entry name" value="TAT_signal"/>
</dbReference>
<evidence type="ECO:0000313" key="3">
    <source>
        <dbReference type="Proteomes" id="UP000612282"/>
    </source>
</evidence>
<organism evidence="2 3">
    <name type="scientific">Actinoplanes couchii</name>
    <dbReference type="NCBI Taxonomy" id="403638"/>
    <lineage>
        <taxon>Bacteria</taxon>
        <taxon>Bacillati</taxon>
        <taxon>Actinomycetota</taxon>
        <taxon>Actinomycetes</taxon>
        <taxon>Micromonosporales</taxon>
        <taxon>Micromonosporaceae</taxon>
        <taxon>Actinoplanes</taxon>
    </lineage>
</organism>
<evidence type="ECO:0000256" key="1">
    <source>
        <dbReference type="SAM" id="SignalP"/>
    </source>
</evidence>
<evidence type="ECO:0000313" key="2">
    <source>
        <dbReference type="EMBL" id="GID58272.1"/>
    </source>
</evidence>
<sequence>MRTSIVSRRSVLAAGAAVAAVAAVGFNAVEADAAAVAVAATKTGKAAPGGGTAKALVLYDTTGDYGWLGEVYATQTANLASHFGAWTAAPVAGYKAGDLNNYTAVIYLGSTYDEPLPAAFLADVVATTKPVIWVRDNVWQLSKVDGFAARFGFTSGLFDFADITGVTYKGRGLTRDENNKSGLMNLSVTDPAKVTTLAAATRADGSSLPWAVRSGNLTYVSEIPFSYVTHDDRYLIFSDLLFDALGPNTAERHRALIRIEDVGPDADPADLRAIADYLSSMKVPFSVAVYPRYRDPKGVNNDGKAEDYTLLNRPKVVSALKYMQAKGGTLLMHGYTHQYGAVNNPYDGTSGNDFEFYTAHVDDADRVIYDGPVKEDSVAWATSRMLTSGALFALAGLGSPKIFEFPHYAASPADYQAVHNLFGKRYERGLYFPGVLTGAKYDYTRQFGQFFPYTVRDVYGSAVVPENIGNVEPTAYNTHPVRLPSDLIASAERNLVVRDGVASCFYHHYLGTDHLKELVPGIIKAGYSFVSADSMLNG</sequence>
<proteinExistence type="predicted"/>
<dbReference type="PROSITE" id="PS51318">
    <property type="entry name" value="TAT"/>
    <property type="match status" value="1"/>
</dbReference>
<dbReference type="InterPro" id="IPR018763">
    <property type="entry name" value="DUF2334"/>
</dbReference>
<evidence type="ECO:0008006" key="4">
    <source>
        <dbReference type="Google" id="ProtNLM"/>
    </source>
</evidence>
<comment type="caution">
    <text evidence="2">The sequence shown here is derived from an EMBL/GenBank/DDBJ whole genome shotgun (WGS) entry which is preliminary data.</text>
</comment>
<dbReference type="Proteomes" id="UP000612282">
    <property type="component" value="Unassembled WGS sequence"/>
</dbReference>
<keyword evidence="1" id="KW-0732">Signal</keyword>
<keyword evidence="3" id="KW-1185">Reference proteome</keyword>
<reference evidence="2 3" key="1">
    <citation type="submission" date="2021-01" db="EMBL/GenBank/DDBJ databases">
        <title>Whole genome shotgun sequence of Actinoplanes couchii NBRC 106145.</title>
        <authorList>
            <person name="Komaki H."/>
            <person name="Tamura T."/>
        </authorList>
    </citation>
    <scope>NUCLEOTIDE SEQUENCE [LARGE SCALE GENOMIC DNA]</scope>
    <source>
        <strain evidence="2 3">NBRC 106145</strain>
    </source>
</reference>
<dbReference type="EMBL" id="BOMG01000083">
    <property type="protein sequence ID" value="GID58272.1"/>
    <property type="molecule type" value="Genomic_DNA"/>
</dbReference>
<name>A0ABQ3XIG5_9ACTN</name>
<accession>A0ABQ3XIG5</accession>
<dbReference type="RefSeq" id="WP_203802128.1">
    <property type="nucleotide sequence ID" value="NZ_BAAAQE010000006.1"/>
</dbReference>
<dbReference type="CDD" id="cd10923">
    <property type="entry name" value="CE4_COG5298"/>
    <property type="match status" value="1"/>
</dbReference>
<dbReference type="Pfam" id="PF10096">
    <property type="entry name" value="DUF2334"/>
    <property type="match status" value="1"/>
</dbReference>
<feature type="signal peptide" evidence="1">
    <location>
        <begin position="1"/>
        <end position="19"/>
    </location>
</feature>
<protein>
    <recommendedName>
        <fullName evidence="4">Tat pathway signal protein</fullName>
    </recommendedName>
</protein>
<gene>
    <name evidence="2" type="ORF">Aco03nite_066760</name>
</gene>
<feature type="chain" id="PRO_5046299190" description="Tat pathway signal protein" evidence="1">
    <location>
        <begin position="20"/>
        <end position="538"/>
    </location>
</feature>